<feature type="transmembrane region" description="Helical" evidence="1">
    <location>
        <begin position="12"/>
        <end position="32"/>
    </location>
</feature>
<sequence length="220" mass="24323">MTVSLIGTIFPPVYAIPAFIGCAIFGAVLLRPVRLYLAAAEVDISRHCAVVVGIWLFAVTGLLILMAPQVWMTRIGMLFMCSFLLQLGVMDATSGWLPRPFTAACLCSGLLFCLAFHREPELRFMETAAMAVVMGSICHGVNRRRPQLGVGDVWLVCALVGWMGVTDALQAAFFGLSGFMLWQWIVHRDFLRCGVLGPWLCAGCIPVIVDRLYQPEWILR</sequence>
<dbReference type="EMBL" id="DAAOBH010000005">
    <property type="protein sequence ID" value="HAD2307666.1"/>
    <property type="molecule type" value="Genomic_DNA"/>
</dbReference>
<proteinExistence type="predicted"/>
<evidence type="ECO:0000313" key="9">
    <source>
        <dbReference type="EMBL" id="HAD2402442.1"/>
    </source>
</evidence>
<keyword evidence="1" id="KW-0472">Membrane</keyword>
<evidence type="ECO:0000259" key="2">
    <source>
        <dbReference type="Pfam" id="PF01478"/>
    </source>
</evidence>
<reference evidence="5" key="1">
    <citation type="journal article" date="2018" name="Genome Biol.">
        <title>SKESA: strategic k-mer extension for scrupulous assemblies.</title>
        <authorList>
            <person name="Souvorov A."/>
            <person name="Agarwala R."/>
            <person name="Lipman D.J."/>
        </authorList>
    </citation>
    <scope>NUCLEOTIDE SEQUENCE</scope>
    <source>
        <strain evidence="5">Salmonella enterica subsp. enterica</strain>
    </source>
</reference>
<gene>
    <name evidence="3" type="ORF">F1J57_10220</name>
    <name evidence="4" type="ORF">F3E75_10835</name>
    <name evidence="5" type="ORF">G1G64_06355</name>
    <name evidence="8" type="ORF">G1G67_06505</name>
    <name evidence="6" type="ORF">G1G69_06505</name>
    <name evidence="7" type="ORF">G1G74_11275</name>
    <name evidence="9" type="ORF">G1G83_07615</name>
    <name evidence="11" type="ORF">G1H25_16735</name>
    <name evidence="10" type="ORF">G1H50_08100</name>
</gene>
<dbReference type="EMBL" id="DAAOAI010000005">
    <property type="protein sequence ID" value="HAD2189644.1"/>
    <property type="molecule type" value="Genomic_DNA"/>
</dbReference>
<dbReference type="Pfam" id="PF01478">
    <property type="entry name" value="Peptidase_A24"/>
    <property type="match status" value="1"/>
</dbReference>
<evidence type="ECO:0000313" key="11">
    <source>
        <dbReference type="EMBL" id="HAD2888447.1"/>
    </source>
</evidence>
<dbReference type="EMBL" id="AAKFGN010000009">
    <property type="protein sequence ID" value="ECR2659153.1"/>
    <property type="molecule type" value="Genomic_DNA"/>
</dbReference>
<keyword evidence="1" id="KW-0812">Transmembrane</keyword>
<dbReference type="EMBL" id="DAAOCV010000006">
    <property type="protein sequence ID" value="HAD2521260.1"/>
    <property type="molecule type" value="Genomic_DNA"/>
</dbReference>
<evidence type="ECO:0000313" key="4">
    <source>
        <dbReference type="EMBL" id="ECW0165342.1"/>
    </source>
</evidence>
<evidence type="ECO:0000313" key="5">
    <source>
        <dbReference type="EMBL" id="HAD2189644.1"/>
    </source>
</evidence>
<evidence type="ECO:0000313" key="3">
    <source>
        <dbReference type="EMBL" id="ECR2659153.1"/>
    </source>
</evidence>
<dbReference type="EMBL" id="DAAOCB010000006">
    <property type="protein sequence ID" value="HAD2402442.1"/>
    <property type="molecule type" value="Genomic_DNA"/>
</dbReference>
<feature type="transmembrane region" description="Helical" evidence="1">
    <location>
        <begin position="196"/>
        <end position="213"/>
    </location>
</feature>
<evidence type="ECO:0000313" key="6">
    <source>
        <dbReference type="EMBL" id="HAD2194370.1"/>
    </source>
</evidence>
<reference evidence="5" key="2">
    <citation type="submission" date="2019-01" db="EMBL/GenBank/DDBJ databases">
        <authorList>
            <consortium name="NCBI Pathogen Detection Project"/>
        </authorList>
    </citation>
    <scope>NUCLEOTIDE SEQUENCE</scope>
    <source>
        <strain evidence="5">Salmonella enterica subsp. enterica</strain>
    </source>
</reference>
<dbReference type="GO" id="GO:0016020">
    <property type="term" value="C:membrane"/>
    <property type="evidence" value="ECO:0007669"/>
    <property type="project" value="InterPro"/>
</dbReference>
<evidence type="ECO:0000256" key="1">
    <source>
        <dbReference type="SAM" id="Phobius"/>
    </source>
</evidence>
<dbReference type="EMBL" id="DAAOAH010000005">
    <property type="protein sequence ID" value="HAD2194370.1"/>
    <property type="molecule type" value="Genomic_DNA"/>
</dbReference>
<protein>
    <submittedName>
        <fullName evidence="4">Prepilin peptidase</fullName>
    </submittedName>
</protein>
<dbReference type="EMBL" id="DAAOBA010000010">
    <property type="protein sequence ID" value="HAD2279994.1"/>
    <property type="molecule type" value="Genomic_DNA"/>
</dbReference>
<dbReference type="GO" id="GO:0004190">
    <property type="term" value="F:aspartic-type endopeptidase activity"/>
    <property type="evidence" value="ECO:0007669"/>
    <property type="project" value="InterPro"/>
</dbReference>
<dbReference type="InterPro" id="IPR000045">
    <property type="entry name" value="Prepilin_IV_endopep_pep"/>
</dbReference>
<organism evidence="4">
    <name type="scientific">Salmonella enterica I</name>
    <dbReference type="NCBI Taxonomy" id="59201"/>
    <lineage>
        <taxon>Bacteria</taxon>
        <taxon>Pseudomonadati</taxon>
        <taxon>Pseudomonadota</taxon>
        <taxon>Gammaproteobacteria</taxon>
        <taxon>Enterobacterales</taxon>
        <taxon>Enterobacteriaceae</taxon>
        <taxon>Salmonella</taxon>
    </lineage>
</organism>
<dbReference type="RefSeq" id="WP_000218700.1">
    <property type="nucleotide sequence ID" value="NZ_CP129109.1"/>
</dbReference>
<dbReference type="EMBL" id="DAAOFU010000017">
    <property type="protein sequence ID" value="HAD2888447.1"/>
    <property type="molecule type" value="Genomic_DNA"/>
</dbReference>
<feature type="domain" description="Prepilin type IV endopeptidase peptidase" evidence="2">
    <location>
        <begin position="78"/>
        <end position="174"/>
    </location>
</feature>
<comment type="caution">
    <text evidence="4">The sequence shown here is derived from an EMBL/GenBank/DDBJ whole genome shotgun (WGS) entry which is preliminary data.</text>
</comment>
<name>A0A3Y5F132_SALET</name>
<feature type="transmembrane region" description="Helical" evidence="1">
    <location>
        <begin position="101"/>
        <end position="118"/>
    </location>
</feature>
<feature type="transmembrane region" description="Helical" evidence="1">
    <location>
        <begin position="153"/>
        <end position="176"/>
    </location>
</feature>
<evidence type="ECO:0000313" key="8">
    <source>
        <dbReference type="EMBL" id="HAD2307666.1"/>
    </source>
</evidence>
<dbReference type="AlphaFoldDB" id="A0A3Y5F132"/>
<dbReference type="EMBL" id="AAKUZR010000011">
    <property type="protein sequence ID" value="ECW0165342.1"/>
    <property type="molecule type" value="Genomic_DNA"/>
</dbReference>
<keyword evidence="1" id="KW-1133">Transmembrane helix</keyword>
<evidence type="ECO:0000313" key="10">
    <source>
        <dbReference type="EMBL" id="HAD2521260.1"/>
    </source>
</evidence>
<reference evidence="4" key="3">
    <citation type="submission" date="2019-09" db="EMBL/GenBank/DDBJ databases">
        <authorList>
            <person name="Ashton P.M."/>
            <person name="Dallman T."/>
            <person name="Nair S."/>
            <person name="De Pinna E."/>
            <person name="Peters T."/>
            <person name="Grant K."/>
        </authorList>
    </citation>
    <scope>NUCLEOTIDE SEQUENCE</scope>
    <source>
        <strain evidence="3">797590</strain>
        <strain evidence="4">802759</strain>
    </source>
</reference>
<feature type="transmembrane region" description="Helical" evidence="1">
    <location>
        <begin position="44"/>
        <end position="65"/>
    </location>
</feature>
<evidence type="ECO:0000313" key="7">
    <source>
        <dbReference type="EMBL" id="HAD2279994.1"/>
    </source>
</evidence>
<accession>A0A3Y5F132</accession>